<evidence type="ECO:0000259" key="7">
    <source>
        <dbReference type="PROSITE" id="PS50109"/>
    </source>
</evidence>
<dbReference type="InterPro" id="IPR036890">
    <property type="entry name" value="HATPase_C_sf"/>
</dbReference>
<dbReference type="SUPFAM" id="SSF55874">
    <property type="entry name" value="ATPase domain of HSP90 chaperone/DNA topoisomerase II/histidine kinase"/>
    <property type="match status" value="1"/>
</dbReference>
<dbReference type="PROSITE" id="PS50109">
    <property type="entry name" value="HIS_KIN"/>
    <property type="match status" value="1"/>
</dbReference>
<dbReference type="PANTHER" id="PTHR44936:SF9">
    <property type="entry name" value="SENSOR PROTEIN CREC"/>
    <property type="match status" value="1"/>
</dbReference>
<dbReference type="InterPro" id="IPR004358">
    <property type="entry name" value="Sig_transdc_His_kin-like_C"/>
</dbReference>
<dbReference type="RefSeq" id="WP_377546349.1">
    <property type="nucleotide sequence ID" value="NZ_JBHSBN010000009.1"/>
</dbReference>
<dbReference type="InterPro" id="IPR050980">
    <property type="entry name" value="2C_sensor_his_kinase"/>
</dbReference>
<dbReference type="Proteomes" id="UP001595868">
    <property type="component" value="Unassembled WGS sequence"/>
</dbReference>
<dbReference type="Pfam" id="PF02518">
    <property type="entry name" value="HATPase_c"/>
    <property type="match status" value="1"/>
</dbReference>
<keyword evidence="8" id="KW-0067">ATP-binding</keyword>
<protein>
    <recommendedName>
        <fullName evidence="2">histidine kinase</fullName>
        <ecNumber evidence="2">2.7.13.3</ecNumber>
    </recommendedName>
</protein>
<evidence type="ECO:0000256" key="5">
    <source>
        <dbReference type="ARBA" id="ARBA00022777"/>
    </source>
</evidence>
<comment type="caution">
    <text evidence="8">The sequence shown here is derived from an EMBL/GenBank/DDBJ whole genome shotgun (WGS) entry which is preliminary data.</text>
</comment>
<evidence type="ECO:0000256" key="1">
    <source>
        <dbReference type="ARBA" id="ARBA00000085"/>
    </source>
</evidence>
<dbReference type="PRINTS" id="PR00344">
    <property type="entry name" value="BCTRLSENSOR"/>
</dbReference>
<dbReference type="InterPro" id="IPR003594">
    <property type="entry name" value="HATPase_dom"/>
</dbReference>
<keyword evidence="9" id="KW-1185">Reference proteome</keyword>
<dbReference type="InterPro" id="IPR005467">
    <property type="entry name" value="His_kinase_dom"/>
</dbReference>
<keyword evidence="3" id="KW-0597">Phosphoprotein</keyword>
<accession>A0ABV8KMQ8</accession>
<sequence>MVAVELPEKARAWRRHNLFGVHLSKRPRELISWSHGVDQLISYNEIAKVEPERLAHFFRTALEIDIDAQEHLRDELTQLLTWVSDLEDPGLIDDRRVSRLVHLANAYRTLGQDQEGGVLSDVLSDLTVLCRGRLATIKDPPLLTMTGPEIVLVEALVKELTSEGQFLQARFGQHDEMILGPVEVPEDEVRFLIRIWGELCYRIRVHVRNDSVVVTLPASVNGVRGLIFKAVEQALQPLPSTLNAAIANLLHDLKNQVVAARHAAMTRGGGRTIELERKAIASRHLDQASSLAQRIRAATSLLAPSSSHAGTRLSEFLRRYLSMKLLQLPPNISFVPPRNMEDAVVSLDEPSLLALLENLVKNAVEAMPGGGTITIDWIQDDSIAVVEVADDGPGLPPQVAEEFCKNRSVGSTKLGGNGLGLLSAQALLNRVGGRLDLASSPIGTRWHLTMPLLDPSRQESQ</sequence>
<evidence type="ECO:0000313" key="8">
    <source>
        <dbReference type="EMBL" id="MFC4107293.1"/>
    </source>
</evidence>
<evidence type="ECO:0000256" key="2">
    <source>
        <dbReference type="ARBA" id="ARBA00012438"/>
    </source>
</evidence>
<evidence type="ECO:0000256" key="4">
    <source>
        <dbReference type="ARBA" id="ARBA00022679"/>
    </source>
</evidence>
<organism evidence="8 9">
    <name type="scientific">Micromonospora zhanjiangensis</name>
    <dbReference type="NCBI Taxonomy" id="1522057"/>
    <lineage>
        <taxon>Bacteria</taxon>
        <taxon>Bacillati</taxon>
        <taxon>Actinomycetota</taxon>
        <taxon>Actinomycetes</taxon>
        <taxon>Micromonosporales</taxon>
        <taxon>Micromonosporaceae</taxon>
        <taxon>Micromonospora</taxon>
    </lineage>
</organism>
<keyword evidence="5" id="KW-0418">Kinase</keyword>
<dbReference type="EC" id="2.7.13.3" evidence="2"/>
<feature type="domain" description="Histidine kinase" evidence="7">
    <location>
        <begin position="248"/>
        <end position="454"/>
    </location>
</feature>
<evidence type="ECO:0000256" key="3">
    <source>
        <dbReference type="ARBA" id="ARBA00022553"/>
    </source>
</evidence>
<proteinExistence type="predicted"/>
<evidence type="ECO:0000313" key="9">
    <source>
        <dbReference type="Proteomes" id="UP001595868"/>
    </source>
</evidence>
<name>A0ABV8KMQ8_9ACTN</name>
<dbReference type="EMBL" id="JBHSBN010000009">
    <property type="protein sequence ID" value="MFC4107293.1"/>
    <property type="molecule type" value="Genomic_DNA"/>
</dbReference>
<comment type="catalytic activity">
    <reaction evidence="1">
        <text>ATP + protein L-histidine = ADP + protein N-phospho-L-histidine.</text>
        <dbReference type="EC" id="2.7.13.3"/>
    </reaction>
</comment>
<keyword evidence="4" id="KW-0808">Transferase</keyword>
<dbReference type="Gene3D" id="3.30.565.10">
    <property type="entry name" value="Histidine kinase-like ATPase, C-terminal domain"/>
    <property type="match status" value="1"/>
</dbReference>
<evidence type="ECO:0000256" key="6">
    <source>
        <dbReference type="ARBA" id="ARBA00023012"/>
    </source>
</evidence>
<reference evidence="9" key="1">
    <citation type="journal article" date="2019" name="Int. J. Syst. Evol. Microbiol.">
        <title>The Global Catalogue of Microorganisms (GCM) 10K type strain sequencing project: providing services to taxonomists for standard genome sequencing and annotation.</title>
        <authorList>
            <consortium name="The Broad Institute Genomics Platform"/>
            <consortium name="The Broad Institute Genome Sequencing Center for Infectious Disease"/>
            <person name="Wu L."/>
            <person name="Ma J."/>
        </authorList>
    </citation>
    <scope>NUCLEOTIDE SEQUENCE [LARGE SCALE GENOMIC DNA]</scope>
    <source>
        <strain evidence="9">2902at01</strain>
    </source>
</reference>
<keyword evidence="6" id="KW-0902">Two-component regulatory system</keyword>
<dbReference type="SMART" id="SM00387">
    <property type="entry name" value="HATPase_c"/>
    <property type="match status" value="1"/>
</dbReference>
<gene>
    <name evidence="8" type="ORF">ACFOX0_15345</name>
</gene>
<dbReference type="GO" id="GO:0005524">
    <property type="term" value="F:ATP binding"/>
    <property type="evidence" value="ECO:0007669"/>
    <property type="project" value="UniProtKB-KW"/>
</dbReference>
<keyword evidence="8" id="KW-0547">Nucleotide-binding</keyword>
<dbReference type="PANTHER" id="PTHR44936">
    <property type="entry name" value="SENSOR PROTEIN CREC"/>
    <property type="match status" value="1"/>
</dbReference>